<reference evidence="3" key="1">
    <citation type="journal article" date="2015" name="Chem. Biol.">
        <title>Structure, bioactivity, and resistance mechanism of streptomonomicin, an unusual lasso Peptide from an understudied halophilic actinomycete.</title>
        <authorList>
            <person name="Metelev M."/>
            <person name="Tietz J.I."/>
            <person name="Melby J.O."/>
            <person name="Blair P.M."/>
            <person name="Zhu L."/>
            <person name="Livnat I."/>
            <person name="Severinov K."/>
            <person name="Mitchell D.A."/>
        </authorList>
    </citation>
    <scope>NUCLEOTIDE SEQUENCE [LARGE SCALE GENOMIC DNA]</scope>
    <source>
        <strain evidence="3">YIM 90003</strain>
    </source>
</reference>
<evidence type="ECO:0000313" key="3">
    <source>
        <dbReference type="Proteomes" id="UP000031675"/>
    </source>
</evidence>
<dbReference type="SUPFAM" id="SSF48452">
    <property type="entry name" value="TPR-like"/>
    <property type="match status" value="1"/>
</dbReference>
<dbReference type="InterPro" id="IPR011990">
    <property type="entry name" value="TPR-like_helical_dom_sf"/>
</dbReference>
<comment type="caution">
    <text evidence="2">The sequence shown here is derived from an EMBL/GenBank/DDBJ whole genome shotgun (WGS) entry which is preliminary data.</text>
</comment>
<accession>A0A0C2JG40</accession>
<sequence length="264" mass="28046">MGLFNQGGDDASGGGEKPQDAAPLLDRAAAMFDSGDYAAAEPLFVEAIRILGQRPANGAEEAAELTFQVIAVHMMLARTREALGDDDGAQGAAMVAESAVRDLVDVDRLDDVAQRAPDLAREYLSIADFLAAVAVKTMFARLDDDSLGESELEGRLRWTGNAVGAFALAAQGDPKPDVCTGLGRVLVRHALVALTANRPQEALDHLDQAMGLMPDYEPQQRWFGTVREALDSIEAVDPGMLDSLAPDSDLARFRRGEVTGPGQA</sequence>
<evidence type="ECO:0008006" key="4">
    <source>
        <dbReference type="Google" id="ProtNLM"/>
    </source>
</evidence>
<gene>
    <name evidence="2" type="ORF">LP52_16150</name>
</gene>
<dbReference type="Gene3D" id="1.25.40.10">
    <property type="entry name" value="Tetratricopeptide repeat domain"/>
    <property type="match status" value="1"/>
</dbReference>
<evidence type="ECO:0000256" key="1">
    <source>
        <dbReference type="SAM" id="MobiDB-lite"/>
    </source>
</evidence>
<protein>
    <recommendedName>
        <fullName evidence="4">Tetratricopeptide repeat protein</fullName>
    </recommendedName>
</protein>
<organism evidence="2 3">
    <name type="scientific">Streptomonospora alba</name>
    <dbReference type="NCBI Taxonomy" id="183763"/>
    <lineage>
        <taxon>Bacteria</taxon>
        <taxon>Bacillati</taxon>
        <taxon>Actinomycetota</taxon>
        <taxon>Actinomycetes</taxon>
        <taxon>Streptosporangiales</taxon>
        <taxon>Nocardiopsidaceae</taxon>
        <taxon>Streptomonospora</taxon>
    </lineage>
</organism>
<feature type="region of interest" description="Disordered" evidence="1">
    <location>
        <begin position="1"/>
        <end position="20"/>
    </location>
</feature>
<dbReference type="Proteomes" id="UP000031675">
    <property type="component" value="Unassembled WGS sequence"/>
</dbReference>
<dbReference type="AlphaFoldDB" id="A0A0C2JG40"/>
<evidence type="ECO:0000313" key="2">
    <source>
        <dbReference type="EMBL" id="KIH97880.1"/>
    </source>
</evidence>
<name>A0A0C2JG40_9ACTN</name>
<dbReference type="EMBL" id="JROO01000031">
    <property type="protein sequence ID" value="KIH97880.1"/>
    <property type="molecule type" value="Genomic_DNA"/>
</dbReference>
<proteinExistence type="predicted"/>
<dbReference type="RefSeq" id="WP_040274638.1">
    <property type="nucleotide sequence ID" value="NZ_JROO01000031.1"/>
</dbReference>
<keyword evidence="3" id="KW-1185">Reference proteome</keyword>